<feature type="transmembrane region" description="Helical" evidence="1">
    <location>
        <begin position="12"/>
        <end position="33"/>
    </location>
</feature>
<dbReference type="EMBL" id="AOIQ01000008">
    <property type="protein sequence ID" value="ELZ12529.1"/>
    <property type="molecule type" value="Genomic_DNA"/>
</dbReference>
<accession>M0BS89</accession>
<gene>
    <name evidence="2" type="ORF">C479_04012</name>
</gene>
<reference evidence="2 3" key="1">
    <citation type="journal article" date="2014" name="PLoS Genet.">
        <title>Phylogenetically driven sequencing of extremely halophilic archaea reveals strategies for static and dynamic osmo-response.</title>
        <authorList>
            <person name="Becker E.A."/>
            <person name="Seitzer P.M."/>
            <person name="Tritt A."/>
            <person name="Larsen D."/>
            <person name="Krusor M."/>
            <person name="Yao A.I."/>
            <person name="Wu D."/>
            <person name="Madern D."/>
            <person name="Eisen J.A."/>
            <person name="Darling A.E."/>
            <person name="Facciotti M.T."/>
        </authorList>
    </citation>
    <scope>NUCLEOTIDE SEQUENCE [LARGE SCALE GENOMIC DNA]</scope>
    <source>
        <strain evidence="2 3">JCM 14624</strain>
    </source>
</reference>
<keyword evidence="1" id="KW-0812">Transmembrane</keyword>
<proteinExistence type="predicted"/>
<organism evidence="2 3">
    <name type="scientific">Halovivax asiaticus JCM 14624</name>
    <dbReference type="NCBI Taxonomy" id="1227490"/>
    <lineage>
        <taxon>Archaea</taxon>
        <taxon>Methanobacteriati</taxon>
        <taxon>Methanobacteriota</taxon>
        <taxon>Stenosarchaea group</taxon>
        <taxon>Halobacteria</taxon>
        <taxon>Halobacteriales</taxon>
        <taxon>Natrialbaceae</taxon>
        <taxon>Halovivax</taxon>
    </lineage>
</organism>
<comment type="caution">
    <text evidence="2">The sequence shown here is derived from an EMBL/GenBank/DDBJ whole genome shotgun (WGS) entry which is preliminary data.</text>
</comment>
<evidence type="ECO:0000313" key="3">
    <source>
        <dbReference type="Proteomes" id="UP000011560"/>
    </source>
</evidence>
<dbReference type="Proteomes" id="UP000011560">
    <property type="component" value="Unassembled WGS sequence"/>
</dbReference>
<keyword evidence="1" id="KW-1133">Transmembrane helix</keyword>
<name>M0BS89_9EURY</name>
<evidence type="ECO:0000256" key="1">
    <source>
        <dbReference type="SAM" id="Phobius"/>
    </source>
</evidence>
<sequence>MINGANTTTRALSLLVGIAMTQVWLVCLILMTLQREAQVGILPLVEIHGSSSSIDSLTKLRLAIS</sequence>
<keyword evidence="3" id="KW-1185">Reference proteome</keyword>
<keyword evidence="1" id="KW-0472">Membrane</keyword>
<dbReference type="AlphaFoldDB" id="M0BS89"/>
<protein>
    <submittedName>
        <fullName evidence="2">Uncharacterized protein</fullName>
    </submittedName>
</protein>
<evidence type="ECO:0000313" key="2">
    <source>
        <dbReference type="EMBL" id="ELZ12529.1"/>
    </source>
</evidence>